<protein>
    <submittedName>
        <fullName evidence="3">GT2 family glycosyltransferase</fullName>
    </submittedName>
</protein>
<dbReference type="SUPFAM" id="SSF53448">
    <property type="entry name" value="Nucleotide-diphospho-sugar transferases"/>
    <property type="match status" value="1"/>
</dbReference>
<dbReference type="RefSeq" id="WP_130277086.1">
    <property type="nucleotide sequence ID" value="NZ_SGXG01000001.1"/>
</dbReference>
<dbReference type="InterPro" id="IPR029044">
    <property type="entry name" value="Nucleotide-diphossugar_trans"/>
</dbReference>
<feature type="transmembrane region" description="Helical" evidence="1">
    <location>
        <begin position="237"/>
        <end position="256"/>
    </location>
</feature>
<dbReference type="GO" id="GO:0016740">
    <property type="term" value="F:transferase activity"/>
    <property type="evidence" value="ECO:0007669"/>
    <property type="project" value="UniProtKB-KW"/>
</dbReference>
<feature type="domain" description="Glycosyltransferase 2-like" evidence="2">
    <location>
        <begin position="4"/>
        <end position="167"/>
    </location>
</feature>
<dbReference type="Gene3D" id="3.90.550.10">
    <property type="entry name" value="Spore Coat Polysaccharide Biosynthesis Protein SpsA, Chain A"/>
    <property type="match status" value="1"/>
</dbReference>
<evidence type="ECO:0000259" key="2">
    <source>
        <dbReference type="Pfam" id="PF00535"/>
    </source>
</evidence>
<keyword evidence="4" id="KW-1185">Reference proteome</keyword>
<dbReference type="EMBL" id="SGXG01000001">
    <property type="protein sequence ID" value="RZS98373.1"/>
    <property type="molecule type" value="Genomic_DNA"/>
</dbReference>
<dbReference type="Proteomes" id="UP000292209">
    <property type="component" value="Unassembled WGS sequence"/>
</dbReference>
<gene>
    <name evidence="3" type="ORF">BC751_4020</name>
</gene>
<dbReference type="PANTHER" id="PTHR43685">
    <property type="entry name" value="GLYCOSYLTRANSFERASE"/>
    <property type="match status" value="1"/>
</dbReference>
<feature type="transmembrane region" description="Helical" evidence="1">
    <location>
        <begin position="263"/>
        <end position="283"/>
    </location>
</feature>
<evidence type="ECO:0000313" key="3">
    <source>
        <dbReference type="EMBL" id="RZS98373.1"/>
    </source>
</evidence>
<keyword evidence="1" id="KW-0472">Membrane</keyword>
<sequence length="322" mass="36139">MFFSIIIPVYNRPQEIKELLASLVQQTYKDFEVIIVEDGSVFPCEEAITIFSNDLNIQYFSISNVGQGFARNFGMERANGDYFVLFDSDCIIPSRYLEVLKKAIVERNLDAHGGPDAADKDFSSFQKAINYSMTSFLTTGGIRGKMKDPSKYQARGYNMGLSKKAFEATKGFIDPNRAEDIELSIRLKKLGFKLELVEEAYVYHKRRNTWESFLVQSFSFGQNRVHVSKFHPEAIKLVHVMPSLFLVGWVLTLLSFLTGKSPFTWGAGLYGIWLLLVFLDASVKEKSVAVGALSVCTSFGQLSAYGLGLITALLRKKMSGKS</sequence>
<dbReference type="PANTHER" id="PTHR43685:SF2">
    <property type="entry name" value="GLYCOSYLTRANSFERASE 2-LIKE DOMAIN-CONTAINING PROTEIN"/>
    <property type="match status" value="1"/>
</dbReference>
<dbReference type="OrthoDB" id="9813550at2"/>
<dbReference type="InterPro" id="IPR001173">
    <property type="entry name" value="Glyco_trans_2-like"/>
</dbReference>
<organism evidence="3 4">
    <name type="scientific">Cecembia calidifontis</name>
    <dbReference type="NCBI Taxonomy" id="1187080"/>
    <lineage>
        <taxon>Bacteria</taxon>
        <taxon>Pseudomonadati</taxon>
        <taxon>Bacteroidota</taxon>
        <taxon>Cytophagia</taxon>
        <taxon>Cytophagales</taxon>
        <taxon>Cyclobacteriaceae</taxon>
        <taxon>Cecembia</taxon>
    </lineage>
</organism>
<dbReference type="AlphaFoldDB" id="A0A4Q7PD91"/>
<keyword evidence="1" id="KW-0812">Transmembrane</keyword>
<reference evidence="3 4" key="1">
    <citation type="submission" date="2019-02" db="EMBL/GenBank/DDBJ databases">
        <title>Genomic Encyclopedia of Archaeal and Bacterial Type Strains, Phase II (KMG-II): from individual species to whole genera.</title>
        <authorList>
            <person name="Goeker M."/>
        </authorList>
    </citation>
    <scope>NUCLEOTIDE SEQUENCE [LARGE SCALE GENOMIC DNA]</scope>
    <source>
        <strain evidence="3 4">DSM 21411</strain>
    </source>
</reference>
<dbReference type="Pfam" id="PF00535">
    <property type="entry name" value="Glycos_transf_2"/>
    <property type="match status" value="1"/>
</dbReference>
<accession>A0A4Q7PD91</accession>
<name>A0A4Q7PD91_9BACT</name>
<proteinExistence type="predicted"/>
<feature type="transmembrane region" description="Helical" evidence="1">
    <location>
        <begin position="289"/>
        <end position="314"/>
    </location>
</feature>
<keyword evidence="3" id="KW-0808">Transferase</keyword>
<evidence type="ECO:0000313" key="4">
    <source>
        <dbReference type="Proteomes" id="UP000292209"/>
    </source>
</evidence>
<keyword evidence="1" id="KW-1133">Transmembrane helix</keyword>
<comment type="caution">
    <text evidence="3">The sequence shown here is derived from an EMBL/GenBank/DDBJ whole genome shotgun (WGS) entry which is preliminary data.</text>
</comment>
<dbReference type="InterPro" id="IPR050834">
    <property type="entry name" value="Glycosyltransf_2"/>
</dbReference>
<evidence type="ECO:0000256" key="1">
    <source>
        <dbReference type="SAM" id="Phobius"/>
    </source>
</evidence>